<dbReference type="RefSeq" id="WP_079326760.1">
    <property type="nucleotide sequence ID" value="NZ_MXAP01000184.1"/>
</dbReference>
<evidence type="ECO:0000313" key="2">
    <source>
        <dbReference type="EMBL" id="OPH33253.1"/>
    </source>
</evidence>
<accession>A0ABX3NE78</accession>
<dbReference type="Pfam" id="PF06074">
    <property type="entry name" value="Portal_Mu"/>
    <property type="match status" value="1"/>
</dbReference>
<sequence length="657" mass="73945">MMTNPLHTDFLAFLPAVIERLNTVNEIKKVFTANDLSDLNEAKTNTNRIDGCVYVVLDSFAPASEASKGKNQAMDITFSVILAKQYYNKTGVGDVGATLTAIAKALIGYEPTDGQGQYLTLNPIYLDKGAGVLYQQGFALYPLRFKTQSVKDKTMFNFFKKSKTTEVQKESKLDKKSLMTPLDTAIHAFDNETYDDNLNRLIAETGKSRTEILNIILNDDEVEGCRDDIESAIKAMPFIVWGDELDENTQNELIKIITPHIKTFAELAVLAKFNGHAIAEYVYKQDDKGRLVIDKVLNRVDDLDNYRFLRDGRIIFNHLGIETAINTEVKNLVLTHRATPARPMGQMTVIKAYPSVLLRNKSWAYLGQFIVRYAQPYIVGKQSEFDFNNKFVSALYRFVSGGATTIDKDSEIQIHQLQNNGQAFEMAEQMSNRRIQKLLLGRVKTSDQTHGSRSANETDDKARIDRIGSYLELAKEAIQHAINAMLAVNAHFGTPLVSGGQVWFEWKNEKAVDKTRAERDKLYLDTGRFALTKDYYKDILGYEEHHFTIIEPAPHTPKQGQELPLSLLLSDSGKAGHRPKDDHNHSHDDEPLTEKQRKIANAKGDIIQSLLDDSTDFADFEKKLAVLSFDNDEFVAELTKQGMSEFLKGLSGVENDG</sequence>
<gene>
    <name evidence="2" type="ORF">B5J93_13085</name>
</gene>
<protein>
    <recommendedName>
        <fullName evidence="4">Mu-like prophage protein gp29</fullName>
    </recommendedName>
</protein>
<dbReference type="Pfam" id="PF23840">
    <property type="entry name" value="Phage_tail_terminator"/>
    <property type="match status" value="1"/>
</dbReference>
<dbReference type="InterPro" id="IPR009279">
    <property type="entry name" value="Portal_Mu"/>
</dbReference>
<evidence type="ECO:0000313" key="3">
    <source>
        <dbReference type="Proteomes" id="UP000190777"/>
    </source>
</evidence>
<feature type="region of interest" description="Disordered" evidence="1">
    <location>
        <begin position="570"/>
        <end position="595"/>
    </location>
</feature>
<proteinExistence type="predicted"/>
<dbReference type="EMBL" id="MXAP01000184">
    <property type="protein sequence ID" value="OPH33253.1"/>
    <property type="molecule type" value="Genomic_DNA"/>
</dbReference>
<dbReference type="InterPro" id="IPR056912">
    <property type="entry name" value="Phage_JBD30_tail_term-like"/>
</dbReference>
<dbReference type="Proteomes" id="UP000190777">
    <property type="component" value="Unassembled WGS sequence"/>
</dbReference>
<evidence type="ECO:0008006" key="4">
    <source>
        <dbReference type="Google" id="ProtNLM"/>
    </source>
</evidence>
<organism evidence="2 3">
    <name type="scientific">Moraxella equi</name>
    <dbReference type="NCBI Taxonomy" id="60442"/>
    <lineage>
        <taxon>Bacteria</taxon>
        <taxon>Pseudomonadati</taxon>
        <taxon>Pseudomonadota</taxon>
        <taxon>Gammaproteobacteria</taxon>
        <taxon>Moraxellales</taxon>
        <taxon>Moraxellaceae</taxon>
        <taxon>Moraxella</taxon>
    </lineage>
</organism>
<name>A0ABX3NE78_9GAMM</name>
<comment type="caution">
    <text evidence="2">The sequence shown here is derived from an EMBL/GenBank/DDBJ whole genome shotgun (WGS) entry which is preliminary data.</text>
</comment>
<feature type="compositionally biased region" description="Basic and acidic residues" evidence="1">
    <location>
        <begin position="578"/>
        <end position="595"/>
    </location>
</feature>
<evidence type="ECO:0000256" key="1">
    <source>
        <dbReference type="SAM" id="MobiDB-lite"/>
    </source>
</evidence>
<reference evidence="2 3" key="1">
    <citation type="submission" date="2017-03" db="EMBL/GenBank/DDBJ databases">
        <title>Draft genome sequence of Moraxella equi CCUG 4950T type strain.</title>
        <authorList>
            <person name="Salva-Serra F."/>
            <person name="Engstrom-Jakobsson H."/>
            <person name="Thorell K."/>
            <person name="Jaen-Luchoro D."/>
            <person name="Gonzales-Siles L."/>
            <person name="Karlsson R."/>
            <person name="Yazdan S."/>
            <person name="Boulund F."/>
            <person name="Johnning A."/>
            <person name="Engstrand L."/>
            <person name="Kristiansson E."/>
            <person name="Moore E."/>
        </authorList>
    </citation>
    <scope>NUCLEOTIDE SEQUENCE [LARGE SCALE GENOMIC DNA]</scope>
    <source>
        <strain evidence="2 3">CCUG 4950</strain>
    </source>
</reference>
<keyword evidence="3" id="KW-1185">Reference proteome</keyword>